<protein>
    <submittedName>
        <fullName evidence="7">Uncharacterized protein</fullName>
    </submittedName>
</protein>
<dbReference type="STRING" id="578462.A0A0L0SRZ2"/>
<reference evidence="8" key="2">
    <citation type="submission" date="2009-11" db="EMBL/GenBank/DDBJ databases">
        <title>The Genome Sequence of Allomyces macrogynus strain ATCC 38327.</title>
        <authorList>
            <consortium name="The Broad Institute Genome Sequencing Platform"/>
            <person name="Russ C."/>
            <person name="Cuomo C."/>
            <person name="Shea T."/>
            <person name="Young S.K."/>
            <person name="Zeng Q."/>
            <person name="Koehrsen M."/>
            <person name="Haas B."/>
            <person name="Borodovsky M."/>
            <person name="Guigo R."/>
            <person name="Alvarado L."/>
            <person name="Berlin A."/>
            <person name="Borenstein D."/>
            <person name="Chen Z."/>
            <person name="Engels R."/>
            <person name="Freedman E."/>
            <person name="Gellesch M."/>
            <person name="Goldberg J."/>
            <person name="Griggs A."/>
            <person name="Gujja S."/>
            <person name="Heiman D."/>
            <person name="Hepburn T."/>
            <person name="Howarth C."/>
            <person name="Jen D."/>
            <person name="Larson L."/>
            <person name="Lewis B."/>
            <person name="Mehta T."/>
            <person name="Park D."/>
            <person name="Pearson M."/>
            <person name="Roberts A."/>
            <person name="Saif S."/>
            <person name="Shenoy N."/>
            <person name="Sisk P."/>
            <person name="Stolte C."/>
            <person name="Sykes S."/>
            <person name="Walk T."/>
            <person name="White J."/>
            <person name="Yandava C."/>
            <person name="Burger G."/>
            <person name="Gray M.W."/>
            <person name="Holland P.W.H."/>
            <person name="King N."/>
            <person name="Lang F.B.F."/>
            <person name="Roger A.J."/>
            <person name="Ruiz-Trillo I."/>
            <person name="Lander E."/>
            <person name="Nusbaum C."/>
        </authorList>
    </citation>
    <scope>NUCLEOTIDE SEQUENCE [LARGE SCALE GENOMIC DNA]</scope>
    <source>
        <strain evidence="8">ATCC 38327</strain>
    </source>
</reference>
<keyword evidence="8" id="KW-1185">Reference proteome</keyword>
<dbReference type="InterPro" id="IPR038718">
    <property type="entry name" value="SNF2-like_sf"/>
</dbReference>
<keyword evidence="2" id="KW-0378">Hydrolase</keyword>
<feature type="compositionally biased region" description="Acidic residues" evidence="4">
    <location>
        <begin position="348"/>
        <end position="364"/>
    </location>
</feature>
<dbReference type="Pfam" id="PF00176">
    <property type="entry name" value="SNF2-rel_dom"/>
    <property type="match status" value="1"/>
</dbReference>
<name>A0A0L0SRZ2_ALLM3</name>
<dbReference type="AlphaFoldDB" id="A0A0L0SRZ2"/>
<feature type="compositionally biased region" description="Low complexity" evidence="4">
    <location>
        <begin position="25"/>
        <end position="38"/>
    </location>
</feature>
<accession>A0A0L0SRZ2</accession>
<evidence type="ECO:0000313" key="8">
    <source>
        <dbReference type="Proteomes" id="UP000054350"/>
    </source>
</evidence>
<dbReference type="Gene3D" id="3.40.50.10810">
    <property type="entry name" value="Tandem AAA-ATPase domain"/>
    <property type="match status" value="1"/>
</dbReference>
<sequence length="1075" mass="117209">MPFRLSDDEADLLGAAPAQARHPRTGPTATTATASAHGSHPRLTLPSLPQHYAHAPAVSPYSTVPPAHASPYSAAAPPAYPLTHSYPAHPPSEAQVHQYQVQQQRPPHAHAHHYQHRQQPLPHPHPAAYANPAAFAHSATYTYLPPSPAQPASTHPSPVPTAAMTPRTQRSWHLLSSPTAVVVETPDRDTLSASAAAADPTARVVSQSAHPAYPAPAPTTMVPPTTRPRTDSGEKSPTPVRKRRRLVRKGDLARDLGDEDDDAPVAVLPPPMAAAGPEDQLAVLFPAVPRSRVALILENCRGDVAAATARLLKLVAAAPQRAAVSGLAGRTVRSDAPAPPPPRPAVPLDDDDEDEAEDSDASSENDDHASAQATVDFFNTATADLLLEFTQCTPAQAKILAELRPYASEDDLYAKITAKKGVTVRILDNYTATRAAVDAMDQIIAECETIGEDLTKITSTWHDEASNTHHHLLRQQPALVNPALTLKSYQLVGVSWLTLLYQRGLAGILADDMGLGKTAQVIAFLANLLELGHQGPHLIVCPASTLDNWLRELARWVPGHALHVASYSGSQAERAALQSEIRYAEEPYHVVVTTYNVATGGKDDRVFLRKMKFRTMILDEGHFVKNADSMRYKHLMAINAPFRLLTTGTPMQNDLQELLALLTFIMPALFASKGDAWQRIFKLKSLEAISAQRIDKVRRIMAPFVLRRKKTQVLGDLPPKHVRVVHCTLEGGQRVLYDELVRASQDAVSAGAAKQFKNYLMDLRKAAAHPLLFRRRFDDATVKTMARHLMKEEPYWDANVQYVTEDLLICSDFELEGMCRKYPKSLGKFALQNEEWMQSAKFVQLKEMLREGKANGDRCLIFSQFTMCLDILEAFLTTLGYKYLRLDGTTPVVERQGLVDEFQENGEIFVFLLSTKAGGLGLNLTAANTVIIHDLDFNPFNDAQACDRAWRLGQTRPVQVIKLVCKDTIEDIIYRRQEAKLILDQRLQEGGSARDAAVTGGDDDDDDAAMSSAVGGSLERDVMQIMATQLAGGDAAAAAMLEGADSADLGDSTSSILGDDVDTASWGTNSVTGTR</sequence>
<dbReference type="InterPro" id="IPR014001">
    <property type="entry name" value="Helicase_ATP-bd"/>
</dbReference>
<dbReference type="eggNOG" id="KOG0389">
    <property type="taxonomic scope" value="Eukaryota"/>
</dbReference>
<dbReference type="PANTHER" id="PTHR10799">
    <property type="entry name" value="SNF2/RAD54 HELICASE FAMILY"/>
    <property type="match status" value="1"/>
</dbReference>
<dbReference type="Gene3D" id="3.40.50.300">
    <property type="entry name" value="P-loop containing nucleotide triphosphate hydrolases"/>
    <property type="match status" value="1"/>
</dbReference>
<feature type="domain" description="Helicase C-terminal" evidence="6">
    <location>
        <begin position="844"/>
        <end position="999"/>
    </location>
</feature>
<keyword evidence="1" id="KW-0547">Nucleotide-binding</keyword>
<feature type="domain" description="Helicase ATP-binding" evidence="5">
    <location>
        <begin position="498"/>
        <end position="668"/>
    </location>
</feature>
<dbReference type="PROSITE" id="PS51192">
    <property type="entry name" value="HELICASE_ATP_BIND_1"/>
    <property type="match status" value="1"/>
</dbReference>
<feature type="region of interest" description="Disordered" evidence="4">
    <location>
        <begin position="326"/>
        <end position="369"/>
    </location>
</feature>
<dbReference type="GO" id="GO:0005524">
    <property type="term" value="F:ATP binding"/>
    <property type="evidence" value="ECO:0007669"/>
    <property type="project" value="InterPro"/>
</dbReference>
<dbReference type="InterPro" id="IPR027417">
    <property type="entry name" value="P-loop_NTPase"/>
</dbReference>
<dbReference type="SMART" id="SM00487">
    <property type="entry name" value="DEXDc"/>
    <property type="match status" value="1"/>
</dbReference>
<feature type="region of interest" description="Disordered" evidence="4">
    <location>
        <begin position="1"/>
        <end position="44"/>
    </location>
</feature>
<evidence type="ECO:0000256" key="4">
    <source>
        <dbReference type="SAM" id="MobiDB-lite"/>
    </source>
</evidence>
<feature type="compositionally biased region" description="Basic residues" evidence="4">
    <location>
        <begin position="107"/>
        <end position="116"/>
    </location>
</feature>
<organism evidence="7 8">
    <name type="scientific">Allomyces macrogynus (strain ATCC 38327)</name>
    <name type="common">Allomyces javanicus var. macrogynus</name>
    <dbReference type="NCBI Taxonomy" id="578462"/>
    <lineage>
        <taxon>Eukaryota</taxon>
        <taxon>Fungi</taxon>
        <taxon>Fungi incertae sedis</taxon>
        <taxon>Blastocladiomycota</taxon>
        <taxon>Blastocladiomycetes</taxon>
        <taxon>Blastocladiales</taxon>
        <taxon>Blastocladiaceae</taxon>
        <taxon>Allomyces</taxon>
    </lineage>
</organism>
<dbReference type="Pfam" id="PF00271">
    <property type="entry name" value="Helicase_C"/>
    <property type="match status" value="1"/>
</dbReference>
<dbReference type="Proteomes" id="UP000054350">
    <property type="component" value="Unassembled WGS sequence"/>
</dbReference>
<evidence type="ECO:0000313" key="7">
    <source>
        <dbReference type="EMBL" id="KNE65251.1"/>
    </source>
</evidence>
<feature type="region of interest" description="Disordered" evidence="4">
    <location>
        <begin position="82"/>
        <end position="128"/>
    </location>
</feature>
<evidence type="ECO:0000259" key="6">
    <source>
        <dbReference type="PROSITE" id="PS51194"/>
    </source>
</evidence>
<dbReference type="InterPro" id="IPR001650">
    <property type="entry name" value="Helicase_C-like"/>
</dbReference>
<evidence type="ECO:0000256" key="3">
    <source>
        <dbReference type="ARBA" id="ARBA00022840"/>
    </source>
</evidence>
<keyword evidence="3" id="KW-0067">ATP-binding</keyword>
<evidence type="ECO:0000256" key="1">
    <source>
        <dbReference type="ARBA" id="ARBA00022741"/>
    </source>
</evidence>
<dbReference type="VEuPathDB" id="FungiDB:AMAG_10896"/>
<dbReference type="InterPro" id="IPR049730">
    <property type="entry name" value="SNF2/RAD54-like_C"/>
</dbReference>
<dbReference type="EMBL" id="GG745347">
    <property type="protein sequence ID" value="KNE65251.1"/>
    <property type="molecule type" value="Genomic_DNA"/>
</dbReference>
<dbReference type="OrthoDB" id="448448at2759"/>
<dbReference type="CDD" id="cd18793">
    <property type="entry name" value="SF2_C_SNF"/>
    <property type="match status" value="1"/>
</dbReference>
<evidence type="ECO:0000259" key="5">
    <source>
        <dbReference type="PROSITE" id="PS51192"/>
    </source>
</evidence>
<feature type="compositionally biased region" description="Low complexity" evidence="4">
    <location>
        <begin position="95"/>
        <end position="106"/>
    </location>
</feature>
<evidence type="ECO:0000256" key="2">
    <source>
        <dbReference type="ARBA" id="ARBA00022801"/>
    </source>
</evidence>
<dbReference type="CDD" id="cd14279">
    <property type="entry name" value="CUE"/>
    <property type="match status" value="1"/>
</dbReference>
<dbReference type="PROSITE" id="PS51194">
    <property type="entry name" value="HELICASE_CTER"/>
    <property type="match status" value="1"/>
</dbReference>
<dbReference type="GO" id="GO:0016787">
    <property type="term" value="F:hydrolase activity"/>
    <property type="evidence" value="ECO:0007669"/>
    <property type="project" value="UniProtKB-KW"/>
</dbReference>
<dbReference type="SUPFAM" id="SSF52540">
    <property type="entry name" value="P-loop containing nucleoside triphosphate hydrolases"/>
    <property type="match status" value="2"/>
</dbReference>
<gene>
    <name evidence="7" type="ORF">AMAG_10896</name>
</gene>
<dbReference type="InterPro" id="IPR000330">
    <property type="entry name" value="SNF2_N"/>
</dbReference>
<feature type="region of interest" description="Disordered" evidence="4">
    <location>
        <begin position="192"/>
        <end position="272"/>
    </location>
</feature>
<proteinExistence type="predicted"/>
<reference evidence="7 8" key="1">
    <citation type="submission" date="2009-11" db="EMBL/GenBank/DDBJ databases">
        <title>Annotation of Allomyces macrogynus ATCC 38327.</title>
        <authorList>
            <consortium name="The Broad Institute Genome Sequencing Platform"/>
            <person name="Russ C."/>
            <person name="Cuomo C."/>
            <person name="Burger G."/>
            <person name="Gray M.W."/>
            <person name="Holland P.W.H."/>
            <person name="King N."/>
            <person name="Lang F.B.F."/>
            <person name="Roger A.J."/>
            <person name="Ruiz-Trillo I."/>
            <person name="Young S.K."/>
            <person name="Zeng Q."/>
            <person name="Gargeya S."/>
            <person name="Fitzgerald M."/>
            <person name="Haas B."/>
            <person name="Abouelleil A."/>
            <person name="Alvarado L."/>
            <person name="Arachchi H.M."/>
            <person name="Berlin A."/>
            <person name="Chapman S.B."/>
            <person name="Gearin G."/>
            <person name="Goldberg J."/>
            <person name="Griggs A."/>
            <person name="Gujja S."/>
            <person name="Hansen M."/>
            <person name="Heiman D."/>
            <person name="Howarth C."/>
            <person name="Larimer J."/>
            <person name="Lui A."/>
            <person name="MacDonald P.J.P."/>
            <person name="McCowen C."/>
            <person name="Montmayeur A."/>
            <person name="Murphy C."/>
            <person name="Neiman D."/>
            <person name="Pearson M."/>
            <person name="Priest M."/>
            <person name="Roberts A."/>
            <person name="Saif S."/>
            <person name="Shea T."/>
            <person name="Sisk P."/>
            <person name="Stolte C."/>
            <person name="Sykes S."/>
            <person name="Wortman J."/>
            <person name="Nusbaum C."/>
            <person name="Birren B."/>
        </authorList>
    </citation>
    <scope>NUCLEOTIDE SEQUENCE [LARGE SCALE GENOMIC DNA]</scope>
    <source>
        <strain evidence="7 8">ATCC 38327</strain>
    </source>
</reference>
<dbReference type="SMART" id="SM00490">
    <property type="entry name" value="HELICc"/>
    <property type="match status" value="1"/>
</dbReference>